<dbReference type="SUPFAM" id="SSF52200">
    <property type="entry name" value="Toll/Interleukin receptor TIR domain"/>
    <property type="match status" value="1"/>
</dbReference>
<dbReference type="GO" id="GO:0061809">
    <property type="term" value="F:NAD+ nucleosidase activity, cyclic ADP-ribose generating"/>
    <property type="evidence" value="ECO:0007669"/>
    <property type="project" value="UniProtKB-EC"/>
</dbReference>
<evidence type="ECO:0000313" key="7">
    <source>
        <dbReference type="Proteomes" id="UP001163823"/>
    </source>
</evidence>
<evidence type="ECO:0000256" key="4">
    <source>
        <dbReference type="ARBA" id="ARBA00047304"/>
    </source>
</evidence>
<reference evidence="6" key="1">
    <citation type="journal article" date="2023" name="Science">
        <title>Elucidation of the pathway for biosynthesis of saponin adjuvants from the soapbark tree.</title>
        <authorList>
            <person name="Reed J."/>
            <person name="Orme A."/>
            <person name="El-Demerdash A."/>
            <person name="Owen C."/>
            <person name="Martin L.B.B."/>
            <person name="Misra R.C."/>
            <person name="Kikuchi S."/>
            <person name="Rejzek M."/>
            <person name="Martin A.C."/>
            <person name="Harkess A."/>
            <person name="Leebens-Mack J."/>
            <person name="Louveau T."/>
            <person name="Stephenson M.J."/>
            <person name="Osbourn A."/>
        </authorList>
    </citation>
    <scope>NUCLEOTIDE SEQUENCE</scope>
    <source>
        <strain evidence="6">S10</strain>
    </source>
</reference>
<evidence type="ECO:0000259" key="5">
    <source>
        <dbReference type="PROSITE" id="PS50104"/>
    </source>
</evidence>
<evidence type="ECO:0000256" key="3">
    <source>
        <dbReference type="ARBA" id="ARBA00023027"/>
    </source>
</evidence>
<dbReference type="InterPro" id="IPR035897">
    <property type="entry name" value="Toll_tir_struct_dom_sf"/>
</dbReference>
<keyword evidence="3" id="KW-0520">NAD</keyword>
<dbReference type="AlphaFoldDB" id="A0AAD7L146"/>
<dbReference type="FunFam" id="3.40.50.10140:FF:000007">
    <property type="entry name" value="Disease resistance protein (TIR-NBS-LRR class)"/>
    <property type="match status" value="1"/>
</dbReference>
<evidence type="ECO:0000313" key="6">
    <source>
        <dbReference type="EMBL" id="KAJ7949669.1"/>
    </source>
</evidence>
<dbReference type="EC" id="3.2.2.6" evidence="1"/>
<dbReference type="Gene3D" id="3.40.50.10140">
    <property type="entry name" value="Toll/interleukin-1 receptor homology (TIR) domain"/>
    <property type="match status" value="1"/>
</dbReference>
<evidence type="ECO:0000256" key="2">
    <source>
        <dbReference type="ARBA" id="ARBA00022801"/>
    </source>
</evidence>
<dbReference type="SMART" id="SM00255">
    <property type="entry name" value="TIR"/>
    <property type="match status" value="1"/>
</dbReference>
<accession>A0AAD7L146</accession>
<dbReference type="GO" id="GO:0007165">
    <property type="term" value="P:signal transduction"/>
    <property type="evidence" value="ECO:0007669"/>
    <property type="project" value="InterPro"/>
</dbReference>
<dbReference type="Pfam" id="PF01582">
    <property type="entry name" value="TIR"/>
    <property type="match status" value="1"/>
</dbReference>
<comment type="caution">
    <text evidence="6">The sequence shown here is derived from an EMBL/GenBank/DDBJ whole genome shotgun (WGS) entry which is preliminary data.</text>
</comment>
<proteinExistence type="predicted"/>
<evidence type="ECO:0000256" key="1">
    <source>
        <dbReference type="ARBA" id="ARBA00011982"/>
    </source>
</evidence>
<dbReference type="PANTHER" id="PTHR32009">
    <property type="entry name" value="TMV RESISTANCE PROTEIN N-LIKE"/>
    <property type="match status" value="1"/>
</dbReference>
<dbReference type="InterPro" id="IPR000157">
    <property type="entry name" value="TIR_dom"/>
</dbReference>
<comment type="catalytic activity">
    <reaction evidence="4">
        <text>NAD(+) + H2O = ADP-D-ribose + nicotinamide + H(+)</text>
        <dbReference type="Rhea" id="RHEA:16301"/>
        <dbReference type="ChEBI" id="CHEBI:15377"/>
        <dbReference type="ChEBI" id="CHEBI:15378"/>
        <dbReference type="ChEBI" id="CHEBI:17154"/>
        <dbReference type="ChEBI" id="CHEBI:57540"/>
        <dbReference type="ChEBI" id="CHEBI:57967"/>
        <dbReference type="EC" id="3.2.2.6"/>
    </reaction>
    <physiologicalReaction direction="left-to-right" evidence="4">
        <dbReference type="Rhea" id="RHEA:16302"/>
    </physiologicalReaction>
</comment>
<organism evidence="6 7">
    <name type="scientific">Quillaja saponaria</name>
    <name type="common">Soap bark tree</name>
    <dbReference type="NCBI Taxonomy" id="32244"/>
    <lineage>
        <taxon>Eukaryota</taxon>
        <taxon>Viridiplantae</taxon>
        <taxon>Streptophyta</taxon>
        <taxon>Embryophyta</taxon>
        <taxon>Tracheophyta</taxon>
        <taxon>Spermatophyta</taxon>
        <taxon>Magnoliopsida</taxon>
        <taxon>eudicotyledons</taxon>
        <taxon>Gunneridae</taxon>
        <taxon>Pentapetalae</taxon>
        <taxon>rosids</taxon>
        <taxon>fabids</taxon>
        <taxon>Fabales</taxon>
        <taxon>Quillajaceae</taxon>
        <taxon>Quillaja</taxon>
    </lineage>
</organism>
<dbReference type="PROSITE" id="PS50104">
    <property type="entry name" value="TIR"/>
    <property type="match status" value="1"/>
</dbReference>
<gene>
    <name evidence="6" type="ORF">O6P43_029978</name>
</gene>
<keyword evidence="7" id="KW-1185">Reference proteome</keyword>
<feature type="domain" description="TIR" evidence="5">
    <location>
        <begin position="17"/>
        <end position="179"/>
    </location>
</feature>
<dbReference type="KEGG" id="qsa:O6P43_029978"/>
<sequence length="303" mass="33998">MAHRPGSSSSSDFKHKWTHDVFLSFRGEDTSYGFTGNLYDALRRKEINTFIDDEKLRRGEKISPALLKAIEESRVSIVVFSENYTNSGWCLDELVAIIKCKKSKGQWVYPVFYNVDPSDVRNQRNLVGDALAKLQKKSNINEGRMNRWKSAMEELANLSGSHLKNSYRQLVYLEYLEFSCCDNLREIISIPPHLQYISAVGCPSLTKESSDLILNQGLNEIQNLTILEDGGDIPDWFDHCSKGGSLSFLVGEKFPVIALGSVLGAISLFFQLQFSLSINGIGVYVFEASFWTGGGDIVLLNDL</sequence>
<dbReference type="PANTHER" id="PTHR32009:SF39">
    <property type="entry name" value="TIR DOMAIN-CONTAINING PROTEIN"/>
    <property type="match status" value="1"/>
</dbReference>
<protein>
    <recommendedName>
        <fullName evidence="1">ADP-ribosyl cyclase/cyclic ADP-ribose hydrolase</fullName>
        <ecNumber evidence="1">3.2.2.6</ecNumber>
    </recommendedName>
</protein>
<name>A0AAD7L146_QUISA</name>
<dbReference type="EMBL" id="JARAOO010000012">
    <property type="protein sequence ID" value="KAJ7949669.1"/>
    <property type="molecule type" value="Genomic_DNA"/>
</dbReference>
<keyword evidence="2" id="KW-0378">Hydrolase</keyword>
<dbReference type="Proteomes" id="UP001163823">
    <property type="component" value="Chromosome 12"/>
</dbReference>